<feature type="transmembrane region" description="Helical" evidence="2">
    <location>
        <begin position="20"/>
        <end position="39"/>
    </location>
</feature>
<organism evidence="3 4">
    <name type="scientific">Glonium stellatum</name>
    <dbReference type="NCBI Taxonomy" id="574774"/>
    <lineage>
        <taxon>Eukaryota</taxon>
        <taxon>Fungi</taxon>
        <taxon>Dikarya</taxon>
        <taxon>Ascomycota</taxon>
        <taxon>Pezizomycotina</taxon>
        <taxon>Dothideomycetes</taxon>
        <taxon>Pleosporomycetidae</taxon>
        <taxon>Gloniales</taxon>
        <taxon>Gloniaceae</taxon>
        <taxon>Glonium</taxon>
    </lineage>
</organism>
<dbReference type="EMBL" id="KV750746">
    <property type="protein sequence ID" value="OCL03389.1"/>
    <property type="molecule type" value="Genomic_DNA"/>
</dbReference>
<evidence type="ECO:0000313" key="4">
    <source>
        <dbReference type="Proteomes" id="UP000250140"/>
    </source>
</evidence>
<keyword evidence="4" id="KW-1185">Reference proteome</keyword>
<protein>
    <submittedName>
        <fullName evidence="3">Uncharacterized protein</fullName>
    </submittedName>
</protein>
<feature type="transmembrane region" description="Helical" evidence="2">
    <location>
        <begin position="106"/>
        <end position="129"/>
    </location>
</feature>
<gene>
    <name evidence="3" type="ORF">AOQ84DRAFT_227455</name>
</gene>
<sequence>MSLPPPPPPPPPSLSLLRLTITTTTSTTAAVVAAAAVAANHGQRSDKGRAGFDPPDLAPQALSHAPIGPPTAHRLAGGPEASWRGRLPLVSAAMSTTLTCRHNSRIWLPLFLAILAIEAIAALAALAAIPPLPTALPLPPLSSTLAGTLSGKDAALPHSAPPAAWLLSQRVRQSCSACRGGIGRRSRKVGDAPRPCGGQTAGRIGAKTSSSFHGIAITLRAGGRGAQRAQRPQRAWAQSSTSSTRHVSLARGVFDSEGLLMVLSAAVQSLCHSCAVLI</sequence>
<keyword evidence="2" id="KW-0472">Membrane</keyword>
<keyword evidence="2" id="KW-1133">Transmembrane helix</keyword>
<feature type="region of interest" description="Disordered" evidence="1">
    <location>
        <begin position="43"/>
        <end position="79"/>
    </location>
</feature>
<reference evidence="3 4" key="1">
    <citation type="journal article" date="2016" name="Nat. Commun.">
        <title>Ectomycorrhizal ecology is imprinted in the genome of the dominant symbiotic fungus Cenococcum geophilum.</title>
        <authorList>
            <consortium name="DOE Joint Genome Institute"/>
            <person name="Peter M."/>
            <person name="Kohler A."/>
            <person name="Ohm R.A."/>
            <person name="Kuo A."/>
            <person name="Krutzmann J."/>
            <person name="Morin E."/>
            <person name="Arend M."/>
            <person name="Barry K.W."/>
            <person name="Binder M."/>
            <person name="Choi C."/>
            <person name="Clum A."/>
            <person name="Copeland A."/>
            <person name="Grisel N."/>
            <person name="Haridas S."/>
            <person name="Kipfer T."/>
            <person name="LaButti K."/>
            <person name="Lindquist E."/>
            <person name="Lipzen A."/>
            <person name="Maire R."/>
            <person name="Meier B."/>
            <person name="Mihaltcheva S."/>
            <person name="Molinier V."/>
            <person name="Murat C."/>
            <person name="Poggeler S."/>
            <person name="Quandt C.A."/>
            <person name="Sperisen C."/>
            <person name="Tritt A."/>
            <person name="Tisserant E."/>
            <person name="Crous P.W."/>
            <person name="Henrissat B."/>
            <person name="Nehls U."/>
            <person name="Egli S."/>
            <person name="Spatafora J.W."/>
            <person name="Grigoriev I.V."/>
            <person name="Martin F.M."/>
        </authorList>
    </citation>
    <scope>NUCLEOTIDE SEQUENCE [LARGE SCALE GENOMIC DNA]</scope>
    <source>
        <strain evidence="3 4">CBS 207.34</strain>
    </source>
</reference>
<dbReference type="OrthoDB" id="10664873at2759"/>
<dbReference type="AlphaFoldDB" id="A0A8E2JN65"/>
<keyword evidence="2" id="KW-0812">Transmembrane</keyword>
<evidence type="ECO:0000313" key="3">
    <source>
        <dbReference type="EMBL" id="OCL03389.1"/>
    </source>
</evidence>
<evidence type="ECO:0000256" key="1">
    <source>
        <dbReference type="SAM" id="MobiDB-lite"/>
    </source>
</evidence>
<evidence type="ECO:0000256" key="2">
    <source>
        <dbReference type="SAM" id="Phobius"/>
    </source>
</evidence>
<proteinExistence type="predicted"/>
<dbReference type="Proteomes" id="UP000250140">
    <property type="component" value="Unassembled WGS sequence"/>
</dbReference>
<name>A0A8E2JN65_9PEZI</name>
<accession>A0A8E2JN65</accession>